<reference evidence="3 5" key="2">
    <citation type="submission" date="2019-11" db="EMBL/GenBank/DDBJ databases">
        <title>Using colonization assays and comparative genomics to discover symbiosis behaviors and factors in Vibrio fischeri.</title>
        <authorList>
            <person name="Bongrand C."/>
            <person name="Moriano-Gutierrez S."/>
            <person name="Arevalo P."/>
            <person name="Mcfall-Ngai M."/>
            <person name="Visick K."/>
            <person name="Polz M.F."/>
            <person name="Ruby E.G."/>
        </authorList>
    </citation>
    <scope>NUCLEOTIDE SEQUENCE [LARGE SCALE GENOMIC DNA]</scope>
    <source>
        <strain evidence="3">Emors.4.1</strain>
        <strain evidence="5">emors.4.1</strain>
    </source>
</reference>
<dbReference type="EMBL" id="WOBN01000029">
    <property type="protein sequence ID" value="MUK50850.1"/>
    <property type="molecule type" value="Genomic_DNA"/>
</dbReference>
<dbReference type="RefSeq" id="WP_155656471.1">
    <property type="nucleotide sequence ID" value="NZ_BJTZ01000159.1"/>
</dbReference>
<evidence type="ECO:0000313" key="3">
    <source>
        <dbReference type="EMBL" id="MUK50850.1"/>
    </source>
</evidence>
<feature type="domain" description="Integrase catalytic" evidence="1">
    <location>
        <begin position="7"/>
        <end position="39"/>
    </location>
</feature>
<dbReference type="InterPro" id="IPR001584">
    <property type="entry name" value="Integrase_cat-core"/>
</dbReference>
<dbReference type="Proteomes" id="UP000448038">
    <property type="component" value="Unassembled WGS sequence"/>
</dbReference>
<evidence type="ECO:0000259" key="1">
    <source>
        <dbReference type="Pfam" id="PF13333"/>
    </source>
</evidence>
<dbReference type="AlphaFoldDB" id="A0A510UST7"/>
<dbReference type="EMBL" id="BJTZ01000159">
    <property type="protein sequence ID" value="GEK16260.1"/>
    <property type="molecule type" value="Genomic_DNA"/>
</dbReference>
<accession>A0A510UST7</accession>
<organism evidence="2 4">
    <name type="scientific">Aliivibrio fischeri</name>
    <name type="common">Vibrio fischeri</name>
    <dbReference type="NCBI Taxonomy" id="668"/>
    <lineage>
        <taxon>Bacteria</taxon>
        <taxon>Pseudomonadati</taxon>
        <taxon>Pseudomonadota</taxon>
        <taxon>Gammaproteobacteria</taxon>
        <taxon>Vibrionales</taxon>
        <taxon>Vibrionaceae</taxon>
        <taxon>Aliivibrio</taxon>
    </lineage>
</organism>
<evidence type="ECO:0000313" key="2">
    <source>
        <dbReference type="EMBL" id="GEK16260.1"/>
    </source>
</evidence>
<reference evidence="2 4" key="1">
    <citation type="submission" date="2019-07" db="EMBL/GenBank/DDBJ databases">
        <title>Whole genome shotgun sequence of Aliivibrio fischeri NBRC 101058.</title>
        <authorList>
            <person name="Hosoyama A."/>
            <person name="Uohara A."/>
            <person name="Ohji S."/>
            <person name="Ichikawa N."/>
        </authorList>
    </citation>
    <scope>NUCLEOTIDE SEQUENCE [LARGE SCALE GENOMIC DNA]</scope>
    <source>
        <strain evidence="2 4">NBRC 101058</strain>
    </source>
</reference>
<dbReference type="Proteomes" id="UP000321787">
    <property type="component" value="Unassembled WGS sequence"/>
</dbReference>
<dbReference type="Pfam" id="PF13333">
    <property type="entry name" value="rve_2"/>
    <property type="match status" value="1"/>
</dbReference>
<protein>
    <submittedName>
        <fullName evidence="3">IS3 family transposase</fullName>
    </submittedName>
</protein>
<dbReference type="GO" id="GO:0015074">
    <property type="term" value="P:DNA integration"/>
    <property type="evidence" value="ECO:0007669"/>
    <property type="project" value="InterPro"/>
</dbReference>
<comment type="caution">
    <text evidence="2">The sequence shown here is derived from an EMBL/GenBank/DDBJ whole genome shotgun (WGS) entry which is preliminary data.</text>
</comment>
<sequence length="45" mass="5508">MDNAAVENFFVFLKTEMYHNQNFKDADVLIEKIKEYINYLQQQTY</sequence>
<name>A0A510UST7_ALIFS</name>
<evidence type="ECO:0000313" key="5">
    <source>
        <dbReference type="Proteomes" id="UP000448038"/>
    </source>
</evidence>
<proteinExistence type="predicted"/>
<evidence type="ECO:0000313" key="4">
    <source>
        <dbReference type="Proteomes" id="UP000321787"/>
    </source>
</evidence>
<gene>
    <name evidence="2" type="ORF">AFI02nite_42960</name>
    <name evidence="3" type="ORF">GNP88_17010</name>
</gene>